<dbReference type="InterPro" id="IPR050833">
    <property type="entry name" value="Poly_Biosynth_Transport"/>
</dbReference>
<keyword evidence="5 6" id="KW-0472">Membrane</keyword>
<feature type="transmembrane region" description="Helical" evidence="6">
    <location>
        <begin position="470"/>
        <end position="490"/>
    </location>
</feature>
<proteinExistence type="predicted"/>
<dbReference type="AlphaFoldDB" id="A0A5P2G5Q5"/>
<keyword evidence="4 6" id="KW-1133">Transmembrane helix</keyword>
<keyword evidence="8" id="KW-1185">Reference proteome</keyword>
<dbReference type="GO" id="GO:0005886">
    <property type="term" value="C:plasma membrane"/>
    <property type="evidence" value="ECO:0007669"/>
    <property type="project" value="UniProtKB-SubCell"/>
</dbReference>
<feature type="transmembrane region" description="Helical" evidence="6">
    <location>
        <begin position="442"/>
        <end position="464"/>
    </location>
</feature>
<feature type="transmembrane region" description="Helical" evidence="6">
    <location>
        <begin position="12"/>
        <end position="32"/>
    </location>
</feature>
<feature type="transmembrane region" description="Helical" evidence="6">
    <location>
        <begin position="159"/>
        <end position="181"/>
    </location>
</feature>
<evidence type="ECO:0000313" key="7">
    <source>
        <dbReference type="EMBL" id="QES89162.1"/>
    </source>
</evidence>
<reference evidence="7 8" key="1">
    <citation type="submission" date="2019-09" db="EMBL/GenBank/DDBJ databases">
        <title>Complete genome sequence of Arachidicoccus sp. B3-10 isolated from apple orchard soil.</title>
        <authorList>
            <person name="Kim H.S."/>
            <person name="Han K.-I."/>
            <person name="Suh M.K."/>
            <person name="Lee K.C."/>
            <person name="Eom M.K."/>
            <person name="Kim J.-S."/>
            <person name="Kang S.W."/>
            <person name="Sin Y."/>
            <person name="Lee J.-S."/>
        </authorList>
    </citation>
    <scope>NUCLEOTIDE SEQUENCE [LARGE SCALE GENOMIC DNA]</scope>
    <source>
        <strain evidence="7 8">B3-10</strain>
    </source>
</reference>
<feature type="transmembrane region" description="Helical" evidence="6">
    <location>
        <begin position="316"/>
        <end position="340"/>
    </location>
</feature>
<organism evidence="7 8">
    <name type="scientific">Rhizosphaericola mali</name>
    <dbReference type="NCBI Taxonomy" id="2545455"/>
    <lineage>
        <taxon>Bacteria</taxon>
        <taxon>Pseudomonadati</taxon>
        <taxon>Bacteroidota</taxon>
        <taxon>Chitinophagia</taxon>
        <taxon>Chitinophagales</taxon>
        <taxon>Chitinophagaceae</taxon>
        <taxon>Rhizosphaericola</taxon>
    </lineage>
</organism>
<feature type="transmembrane region" description="Helical" evidence="6">
    <location>
        <begin position="130"/>
        <end position="152"/>
    </location>
</feature>
<evidence type="ECO:0000256" key="2">
    <source>
        <dbReference type="ARBA" id="ARBA00022475"/>
    </source>
</evidence>
<feature type="transmembrane region" description="Helical" evidence="6">
    <location>
        <begin position="44"/>
        <end position="64"/>
    </location>
</feature>
<evidence type="ECO:0000256" key="3">
    <source>
        <dbReference type="ARBA" id="ARBA00022692"/>
    </source>
</evidence>
<gene>
    <name evidence="7" type="ORF">E0W69_010980</name>
</gene>
<evidence type="ECO:0000313" key="8">
    <source>
        <dbReference type="Proteomes" id="UP000292424"/>
    </source>
</evidence>
<feature type="transmembrane region" description="Helical" evidence="6">
    <location>
        <begin position="187"/>
        <end position="210"/>
    </location>
</feature>
<accession>A0A5P2G5Q5</accession>
<dbReference type="OrthoDB" id="5365632at2"/>
<dbReference type="EMBL" id="CP044016">
    <property type="protein sequence ID" value="QES89162.1"/>
    <property type="molecule type" value="Genomic_DNA"/>
</dbReference>
<protein>
    <recommendedName>
        <fullName evidence="9">Oligosaccharide flippase family protein</fullName>
    </recommendedName>
</protein>
<dbReference type="Proteomes" id="UP000292424">
    <property type="component" value="Chromosome"/>
</dbReference>
<keyword evidence="2" id="KW-1003">Cell membrane</keyword>
<dbReference type="RefSeq" id="WP_131330108.1">
    <property type="nucleotide sequence ID" value="NZ_CP044016.1"/>
</dbReference>
<evidence type="ECO:0000256" key="1">
    <source>
        <dbReference type="ARBA" id="ARBA00004651"/>
    </source>
</evidence>
<evidence type="ECO:0000256" key="6">
    <source>
        <dbReference type="SAM" id="Phobius"/>
    </source>
</evidence>
<keyword evidence="3 6" id="KW-0812">Transmembrane</keyword>
<dbReference type="PANTHER" id="PTHR30250:SF26">
    <property type="entry name" value="PSMA PROTEIN"/>
    <property type="match status" value="1"/>
</dbReference>
<feature type="transmembrane region" description="Helical" evidence="6">
    <location>
        <begin position="92"/>
        <end position="118"/>
    </location>
</feature>
<feature type="transmembrane region" description="Helical" evidence="6">
    <location>
        <begin position="379"/>
        <end position="400"/>
    </location>
</feature>
<evidence type="ECO:0000256" key="5">
    <source>
        <dbReference type="ARBA" id="ARBA00023136"/>
    </source>
</evidence>
<name>A0A5P2G5Q5_9BACT</name>
<feature type="transmembrane region" description="Helical" evidence="6">
    <location>
        <begin position="406"/>
        <end position="426"/>
    </location>
</feature>
<evidence type="ECO:0008006" key="9">
    <source>
        <dbReference type="Google" id="ProtNLM"/>
    </source>
</evidence>
<dbReference type="PANTHER" id="PTHR30250">
    <property type="entry name" value="PST FAMILY PREDICTED COLANIC ACID TRANSPORTER"/>
    <property type="match status" value="1"/>
</dbReference>
<dbReference type="KEGG" id="arac:E0W69_010980"/>
<evidence type="ECO:0000256" key="4">
    <source>
        <dbReference type="ARBA" id="ARBA00022989"/>
    </source>
</evidence>
<sequence length="513" mass="57786">MTQQNSSSKIILNTVILFTRLIISIVIVLFSTRIVLRALGNADFGIYSLIAGLIMMLSFLNTAMATSTQRFLSFYQGSNDIAILKSIFKNSLLLHLAIGVIIVVSLQVLGLFLFHGFLNIAPDRIHAAKAIYQFMALTFFFNIISVPFMGLLNAHENQLWSAIVALVESFAKLGIAYYLFYTHQDKLIVYGMLMACIGVLSFVLYAVYCFKKYPECVVKGIWHYDKKQIKELSSFAGWNMFGSVCSIGRVQGVAVLLNKFFGTIINAAYGISNQVISQLNYFSETLLRAINPQIMRSEGDGDRKRMLSLSMTASKFGFFLMAAAGIPIIFEMPAVLHLWLKEVPPHTVIFCSLSIISALLNQETVGLQSAAQAIGKIKVYQIVMGSLILMNIPSALLLLYLHFDPYWVILVFVFIEIIACIFRMFFLKELAGMDISEYCKKVYVLQIIPVAINLGVCYFSVRFFHSPWRILITFLLSGIFFFGSILLFALEKEEKQLLIAMVQKLKMKLKPVQ</sequence>
<comment type="subcellular location">
    <subcellularLocation>
        <location evidence="1">Cell membrane</location>
        <topology evidence="1">Multi-pass membrane protein</topology>
    </subcellularLocation>
</comment>